<dbReference type="AlphaFoldDB" id="Q56642"/>
<name>Q56642_VIBCL</name>
<dbReference type="PIR" id="S21329">
    <property type="entry name" value="S21329"/>
</dbReference>
<evidence type="ECO:0000313" key="1">
    <source>
        <dbReference type="EMBL" id="CAA39494.1"/>
    </source>
</evidence>
<dbReference type="EMBL" id="X56017">
    <property type="protein sequence ID" value="CAA39494.1"/>
    <property type="molecule type" value="Genomic_DNA"/>
</dbReference>
<gene>
    <name evidence="1" type="primary">pcd4</name>
</gene>
<protein>
    <submittedName>
        <fullName evidence="1">Pcd4 protein</fullName>
    </submittedName>
</protein>
<accession>Q56642</accession>
<proteinExistence type="predicted"/>
<organism evidence="1">
    <name type="scientific">Vibrio cholerae</name>
    <dbReference type="NCBI Taxonomy" id="666"/>
    <lineage>
        <taxon>Bacteria</taxon>
        <taxon>Pseudomonadati</taxon>
        <taxon>Pseudomonadota</taxon>
        <taxon>Gammaproteobacteria</taxon>
        <taxon>Vibrionales</taxon>
        <taxon>Vibrionaceae</taxon>
        <taxon>Vibrio</taxon>
    </lineage>
</organism>
<reference evidence="1" key="1">
    <citation type="journal article" date="1992" name="J. Bacteriol.">
        <title>A 14-kilodalton inner membrane protein of Vibrio cholerae biotype el tor confers resistance to group IV choleraphage infection to classical vibrios.</title>
        <authorList>
            <person name="Biswas S.K."/>
            <person name="Chowdhury R."/>
            <person name="Das J."/>
        </authorList>
    </citation>
    <scope>NUCLEOTIDE SEQUENCE</scope>
    <source>
        <strain evidence="1">Biotype El Tor</strain>
    </source>
</reference>
<sequence length="125" mass="14236">MLGHKGYKDAFDAVVSSRKRMRAPYPAYGSKACIVAHLQSALLTRVDKGEAFFSVPHLPVLARFLYVINRPARLFRLCFEGALFHVGKLVRKWSFLLKALITGMLLVGRIKTRQIHSKIRRVGER</sequence>